<evidence type="ECO:0000256" key="6">
    <source>
        <dbReference type="ARBA" id="ARBA00022777"/>
    </source>
</evidence>
<proteinExistence type="inferred from homology"/>
<evidence type="ECO:0000256" key="2">
    <source>
        <dbReference type="ARBA" id="ARBA00012193"/>
    </source>
</evidence>
<accession>A0A0F6RQE0</accession>
<keyword evidence="5 10" id="KW-0547">Nucleotide-binding</keyword>
<evidence type="ECO:0000256" key="8">
    <source>
        <dbReference type="ARBA" id="ARBA00023251"/>
    </source>
</evidence>
<feature type="binding site" evidence="12">
    <location>
        <position position="189"/>
    </location>
    <ligand>
        <name>Mg(2+)</name>
        <dbReference type="ChEBI" id="CHEBI:18420"/>
    </ligand>
</feature>
<dbReference type="Proteomes" id="UP000045039">
    <property type="component" value="Unassembled WGS sequence"/>
</dbReference>
<dbReference type="GO" id="GO:0046872">
    <property type="term" value="F:metal ion binding"/>
    <property type="evidence" value="ECO:0007669"/>
    <property type="project" value="UniProtKB-KW"/>
</dbReference>
<name>A0A0F6RQE0_PSEAI</name>
<keyword evidence="12" id="KW-0460">Magnesium</keyword>
<evidence type="ECO:0000256" key="9">
    <source>
        <dbReference type="ARBA" id="ARBA00048925"/>
    </source>
</evidence>
<reference evidence="16" key="1">
    <citation type="submission" date="2015-06" db="EMBL/GenBank/DDBJ databases">
        <authorList>
            <person name="Radhakrishnan Rajesh"/>
            <person name="Underwood Anthony"/>
            <person name="Al-Shahib Ali"/>
        </authorList>
    </citation>
    <scope>NUCLEOTIDE SEQUENCE [LARGE SCALE GENOMIC DNA]</scope>
    <source>
        <strain evidence="16">P19_London_7_VIM_2_05_10</strain>
    </source>
</reference>
<dbReference type="PIRSF" id="PIRSF000706">
    <property type="entry name" value="Kanamycin_kin"/>
    <property type="match status" value="1"/>
</dbReference>
<evidence type="ECO:0000313" key="14">
    <source>
        <dbReference type="EMBL" id="CRO93383.1"/>
    </source>
</evidence>
<dbReference type="Proteomes" id="UP000276985">
    <property type="component" value="Unassembled WGS sequence"/>
</dbReference>
<dbReference type="EMBL" id="CVVU01000200">
    <property type="protein sequence ID" value="CRO93383.1"/>
    <property type="molecule type" value="Genomic_DNA"/>
</dbReference>
<dbReference type="InterPro" id="IPR002575">
    <property type="entry name" value="Aminoglycoside_PTrfase"/>
</dbReference>
<keyword evidence="6 10" id="KW-0418">Kinase</keyword>
<comment type="caution">
    <text evidence="14">The sequence shown here is derived from an EMBL/GenBank/DDBJ whole genome shotgun (WGS) entry which is preliminary data.</text>
</comment>
<evidence type="ECO:0000313" key="15">
    <source>
        <dbReference type="EMBL" id="RTS38415.1"/>
    </source>
</evidence>
<dbReference type="SMR" id="A0A0F6RQE0"/>
<dbReference type="Gene3D" id="3.30.200.20">
    <property type="entry name" value="Phosphorylase Kinase, domain 1"/>
    <property type="match status" value="1"/>
</dbReference>
<dbReference type="GO" id="GO:0008910">
    <property type="term" value="F:kanamycin kinase activity"/>
    <property type="evidence" value="ECO:0007669"/>
    <property type="project" value="UniProtKB-EC"/>
</dbReference>
<keyword evidence="4 10" id="KW-0808">Transferase</keyword>
<dbReference type="InterPro" id="IPR024165">
    <property type="entry name" value="Kan/Strep_kinase"/>
</dbReference>
<evidence type="ECO:0000313" key="16">
    <source>
        <dbReference type="Proteomes" id="UP000045039"/>
    </source>
</evidence>
<feature type="active site" description="Proton acceptor" evidence="11">
    <location>
        <position position="184"/>
    </location>
</feature>
<keyword evidence="12" id="KW-0479">Metal-binding</keyword>
<evidence type="ECO:0000256" key="7">
    <source>
        <dbReference type="ARBA" id="ARBA00022840"/>
    </source>
</evidence>
<dbReference type="Gene3D" id="3.90.1200.10">
    <property type="match status" value="1"/>
</dbReference>
<dbReference type="InterPro" id="IPR011009">
    <property type="entry name" value="Kinase-like_dom_sf"/>
</dbReference>
<dbReference type="EMBL" id="RXTL01000066">
    <property type="protein sequence ID" value="RTS38415.1"/>
    <property type="molecule type" value="Genomic_DNA"/>
</dbReference>
<dbReference type="PANTHER" id="PTHR21310">
    <property type="entry name" value="AMINOGLYCOSIDE PHOSPHOTRANSFERASE-RELATED-RELATED"/>
    <property type="match status" value="1"/>
</dbReference>
<protein>
    <recommendedName>
        <fullName evidence="3">Aminoglycoside 3'-phosphotransferase</fullName>
        <ecNumber evidence="2">2.7.1.95</ecNumber>
    </recommendedName>
</protein>
<feature type="domain" description="Aminoglycoside phosphotransferase" evidence="13">
    <location>
        <begin position="16"/>
        <end position="256"/>
    </location>
</feature>
<evidence type="ECO:0000256" key="5">
    <source>
        <dbReference type="ARBA" id="ARBA00022741"/>
    </source>
</evidence>
<dbReference type="CDD" id="cd05150">
    <property type="entry name" value="APH"/>
    <property type="match status" value="1"/>
</dbReference>
<dbReference type="GO" id="GO:0046677">
    <property type="term" value="P:response to antibiotic"/>
    <property type="evidence" value="ECO:0007669"/>
    <property type="project" value="UniProtKB-KW"/>
</dbReference>
<dbReference type="AlphaFoldDB" id="A0A0F6RQE0"/>
<dbReference type="EC" id="2.7.1.95" evidence="2"/>
<evidence type="ECO:0000256" key="12">
    <source>
        <dbReference type="PIRSR" id="PIRSR000706-2"/>
    </source>
</evidence>
<dbReference type="GO" id="GO:0005524">
    <property type="term" value="F:ATP binding"/>
    <property type="evidence" value="ECO:0007669"/>
    <property type="project" value="UniProtKB-KW"/>
</dbReference>
<comment type="catalytic activity">
    <reaction evidence="9">
        <text>kanamycin A + ATP = kanamycin 3'-phosphate + ADP + H(+)</text>
        <dbReference type="Rhea" id="RHEA:24256"/>
        <dbReference type="ChEBI" id="CHEBI:15378"/>
        <dbReference type="ChEBI" id="CHEBI:30616"/>
        <dbReference type="ChEBI" id="CHEBI:57909"/>
        <dbReference type="ChEBI" id="CHEBI:58214"/>
        <dbReference type="ChEBI" id="CHEBI:456216"/>
        <dbReference type="EC" id="2.7.1.95"/>
    </reaction>
</comment>
<dbReference type="SUPFAM" id="SSF56112">
    <property type="entry name" value="Protein kinase-like (PK-like)"/>
    <property type="match status" value="1"/>
</dbReference>
<evidence type="ECO:0000256" key="3">
    <source>
        <dbReference type="ARBA" id="ARBA00017903"/>
    </source>
</evidence>
<evidence type="ECO:0000313" key="17">
    <source>
        <dbReference type="Proteomes" id="UP000276985"/>
    </source>
</evidence>
<sequence>MTVWAYALLDSRFNWVPVQTGESGDLVFRRDDGLAYVKLAPAACSVNLAGERDRLLWLRERGITSPEVIDWHETEEGVRLTMTTVPGVPAADLTGADLLKAWPSMARQLGILHELAVSECPYDRGLLLMFDRAVDVVARGAVNPGFLSSKDKDVPACQLLAHITDELPVRLDQEAAERVVCHGDACTPNFIVDPRSLQCTGLIDVGRLGKADRYADLALMIANAGENWTTLAQAERAFGILFETLGISAPDRDRLAFYLRLDPLTWG</sequence>
<evidence type="ECO:0000256" key="1">
    <source>
        <dbReference type="ARBA" id="ARBA00006219"/>
    </source>
</evidence>
<evidence type="ECO:0000256" key="4">
    <source>
        <dbReference type="ARBA" id="ARBA00022679"/>
    </source>
</evidence>
<organism evidence="14 16">
    <name type="scientific">Pseudomonas aeruginosa</name>
    <dbReference type="NCBI Taxonomy" id="287"/>
    <lineage>
        <taxon>Bacteria</taxon>
        <taxon>Pseudomonadati</taxon>
        <taxon>Pseudomonadota</taxon>
        <taxon>Gammaproteobacteria</taxon>
        <taxon>Pseudomonadales</taxon>
        <taxon>Pseudomonadaceae</taxon>
        <taxon>Pseudomonas</taxon>
    </lineage>
</organism>
<dbReference type="PANTHER" id="PTHR21310:SF41">
    <property type="entry name" value="3'-PHOSPHOTRANSFERASE, PUTATIVE-RELATED"/>
    <property type="match status" value="1"/>
</dbReference>
<keyword evidence="8 10" id="KW-0046">Antibiotic resistance</keyword>
<dbReference type="InterPro" id="IPR051678">
    <property type="entry name" value="AGP_Transferase"/>
</dbReference>
<evidence type="ECO:0000259" key="13">
    <source>
        <dbReference type="Pfam" id="PF01636"/>
    </source>
</evidence>
<dbReference type="NCBIfam" id="NF032896">
    <property type="entry name" value="APH_3pp"/>
    <property type="match status" value="1"/>
</dbReference>
<evidence type="ECO:0000256" key="11">
    <source>
        <dbReference type="PIRSR" id="PIRSR000706-1"/>
    </source>
</evidence>
<feature type="binding site" evidence="12">
    <location>
        <position position="204"/>
    </location>
    <ligand>
        <name>Mg(2+)</name>
        <dbReference type="ChEBI" id="CHEBI:18420"/>
    </ligand>
</feature>
<dbReference type="Pfam" id="PF01636">
    <property type="entry name" value="APH"/>
    <property type="match status" value="1"/>
</dbReference>
<evidence type="ECO:0000256" key="10">
    <source>
        <dbReference type="PIRNR" id="PIRNR000706"/>
    </source>
</evidence>
<comment type="similarity">
    <text evidence="1 10">Belongs to the aminoglycoside phosphotransferase family.</text>
</comment>
<reference evidence="14" key="2">
    <citation type="submission" date="2015-06" db="EMBL/GenBank/DDBJ databases">
        <authorList>
            <person name="Radhakrishnan R."/>
            <person name="Underwood A."/>
            <person name="Al-Shahib A."/>
        </authorList>
    </citation>
    <scope>NUCLEOTIDE SEQUENCE</scope>
    <source>
        <strain evidence="14">P19_London_7_VIM_2_05_10</strain>
    </source>
</reference>
<reference evidence="15 17" key="3">
    <citation type="submission" date="2018-12" db="EMBL/GenBank/DDBJ databases">
        <title>Pseudomonas aeruginosa Diversity Panel.</title>
        <authorList>
            <person name="Snesrud E."/>
            <person name="Mcgann P."/>
        </authorList>
    </citation>
    <scope>NUCLEOTIDE SEQUENCE [LARGE SCALE GENOMIC DNA]</scope>
    <source>
        <strain evidence="15 17">MRSN6241</strain>
    </source>
</reference>
<keyword evidence="7 10" id="KW-0067">ATP-binding</keyword>
<dbReference type="RefSeq" id="WP_029771308.1">
    <property type="nucleotide sequence ID" value="NZ_CAADLZ010000037.1"/>
</dbReference>
<gene>
    <name evidence="14" type="primary">neo_2</name>
    <name evidence="15" type="synonym">aph(3'')</name>
    <name evidence="15" type="ORF">DY940_33610</name>
    <name evidence="14" type="ORF">PAERUG_P19_London_7_VIM_2_05_10_02905</name>
</gene>